<evidence type="ECO:0000256" key="6">
    <source>
        <dbReference type="SAM" id="MobiDB-lite"/>
    </source>
</evidence>
<feature type="transmembrane region" description="Helical" evidence="7">
    <location>
        <begin position="391"/>
        <end position="412"/>
    </location>
</feature>
<feature type="domain" description="Histidine kinase/HSP90-like ATPase" evidence="8">
    <location>
        <begin position="553"/>
        <end position="653"/>
    </location>
</feature>
<dbReference type="InterPro" id="IPR050482">
    <property type="entry name" value="Sensor_HK_TwoCompSys"/>
</dbReference>
<dbReference type="Proteomes" id="UP001235760">
    <property type="component" value="Unassembled WGS sequence"/>
</dbReference>
<name>A0ABT9G2P7_LEPDI</name>
<keyword evidence="9" id="KW-0067">ATP-binding</keyword>
<keyword evidence="7" id="KW-0812">Transmembrane</keyword>
<feature type="transmembrane region" description="Helical" evidence="7">
    <location>
        <begin position="193"/>
        <end position="216"/>
    </location>
</feature>
<keyword evidence="7" id="KW-0472">Membrane</keyword>
<feature type="region of interest" description="Disordered" evidence="6">
    <location>
        <begin position="601"/>
        <end position="622"/>
    </location>
</feature>
<evidence type="ECO:0000313" key="9">
    <source>
        <dbReference type="EMBL" id="MDP4300755.1"/>
    </source>
</evidence>
<feature type="compositionally biased region" description="Basic and acidic residues" evidence="6">
    <location>
        <begin position="601"/>
        <end position="615"/>
    </location>
</feature>
<evidence type="ECO:0000256" key="7">
    <source>
        <dbReference type="SAM" id="Phobius"/>
    </source>
</evidence>
<reference evidence="9 10" key="1">
    <citation type="submission" date="2023-08" db="EMBL/GenBank/DDBJ databases">
        <authorList>
            <person name="Roldan D.M."/>
            <person name="Menes R.J."/>
        </authorList>
    </citation>
    <scope>NUCLEOTIDE SEQUENCE [LARGE SCALE GENOMIC DNA]</scope>
    <source>
        <strain evidence="9 10">CCM 2812</strain>
    </source>
</reference>
<dbReference type="PANTHER" id="PTHR24421:SF10">
    <property type="entry name" value="NITRATE_NITRITE SENSOR PROTEIN NARQ"/>
    <property type="match status" value="1"/>
</dbReference>
<gene>
    <name evidence="9" type="ORF">Q8X39_08915</name>
</gene>
<comment type="caution">
    <text evidence="9">The sequence shown here is derived from an EMBL/GenBank/DDBJ whole genome shotgun (WGS) entry which is preliminary data.</text>
</comment>
<organism evidence="9 10">
    <name type="scientific">Leptothrix discophora</name>
    <dbReference type="NCBI Taxonomy" id="89"/>
    <lineage>
        <taxon>Bacteria</taxon>
        <taxon>Pseudomonadati</taxon>
        <taxon>Pseudomonadota</taxon>
        <taxon>Betaproteobacteria</taxon>
        <taxon>Burkholderiales</taxon>
        <taxon>Sphaerotilaceae</taxon>
        <taxon>Leptothrix</taxon>
    </lineage>
</organism>
<sequence length="660" mass="72686">MTRHLRAALPAWLVAVSLVAMLAWLWTALGPDMVTLKSAQLTTDVAGAAAYGRPGERVDLPHFTVRAERRKAATIAYRVVLDGAVATRLQAGRRPVRREAADAPPQHALLFPQVINGGDFYLNGHWVAGLPRSDANDRYVWYRPLLIPLPTRLLRQDGQPDELWVEQSTHEPYVLISPPLFGRIDDLSHVEGVVAFLSGTLAHASNLFCLVAGLFMIGAWMASPRQRIFALAGAAMVLWGLLFTLALWSHVSMPWYRLWRGMLYAAEAGLITLMSMFVLSFAGQPMGRRATRAFIGFASIAPLVYAVGGSAVENAVDRLWTGPMLMVYVYASFRLARVALRPGQGAARALLLQSIFCIVLAFHDYGVLTGLLVSLVPPLPAWHWYSLAFEPFYLCHLGLPLLLLVVGYILLVQHQGSVEGVMNANEHLTRTLREREAELARSYDEQRRLAQIDAARLERDRIYQDVHDGIGSRLITTLFSVREARQGPEEVEQQLQACIDDMRLVLYSHQDEDSDIQSCVFDYCLKLESQLDGSGLQISYDIADGEPLHLPPEVRVNVLRILQEAVTNCIKHAGASELNVTLSCDADELVLEVVDNGRGLIERPEGGRRRTDARGNGKGLPGLSQRAAAIGGRCSVSDASPGACVQLRLPVASWVATSTP</sequence>
<feature type="transmembrane region" description="Helical" evidence="7">
    <location>
        <begin position="349"/>
        <end position="371"/>
    </location>
</feature>
<evidence type="ECO:0000256" key="1">
    <source>
        <dbReference type="ARBA" id="ARBA00000085"/>
    </source>
</evidence>
<dbReference type="Gene3D" id="3.30.565.10">
    <property type="entry name" value="Histidine kinase-like ATPase, C-terminal domain"/>
    <property type="match status" value="1"/>
</dbReference>
<dbReference type="RefSeq" id="WP_305749320.1">
    <property type="nucleotide sequence ID" value="NZ_JAUZEE010000004.1"/>
</dbReference>
<evidence type="ECO:0000256" key="4">
    <source>
        <dbReference type="ARBA" id="ARBA00022777"/>
    </source>
</evidence>
<protein>
    <recommendedName>
        <fullName evidence="2">histidine kinase</fullName>
        <ecNumber evidence="2">2.7.13.3</ecNumber>
    </recommendedName>
</protein>
<keyword evidence="5" id="KW-0902">Two-component regulatory system</keyword>
<dbReference type="EMBL" id="JAUZEE010000004">
    <property type="protein sequence ID" value="MDP4300755.1"/>
    <property type="molecule type" value="Genomic_DNA"/>
</dbReference>
<dbReference type="InterPro" id="IPR036890">
    <property type="entry name" value="HATPase_C_sf"/>
</dbReference>
<feature type="transmembrane region" description="Helical" evidence="7">
    <location>
        <begin position="261"/>
        <end position="282"/>
    </location>
</feature>
<dbReference type="InterPro" id="IPR003594">
    <property type="entry name" value="HATPase_dom"/>
</dbReference>
<evidence type="ECO:0000313" key="10">
    <source>
        <dbReference type="Proteomes" id="UP001235760"/>
    </source>
</evidence>
<evidence type="ECO:0000256" key="5">
    <source>
        <dbReference type="ARBA" id="ARBA00023012"/>
    </source>
</evidence>
<proteinExistence type="predicted"/>
<dbReference type="SUPFAM" id="SSF55874">
    <property type="entry name" value="ATPase domain of HSP90 chaperone/DNA topoisomerase II/histidine kinase"/>
    <property type="match status" value="1"/>
</dbReference>
<comment type="catalytic activity">
    <reaction evidence="1">
        <text>ATP + protein L-histidine = ADP + protein N-phospho-L-histidine.</text>
        <dbReference type="EC" id="2.7.13.3"/>
    </reaction>
</comment>
<dbReference type="Pfam" id="PF02518">
    <property type="entry name" value="HATPase_c"/>
    <property type="match status" value="1"/>
</dbReference>
<keyword evidence="3" id="KW-0808">Transferase</keyword>
<dbReference type="CDD" id="cd16917">
    <property type="entry name" value="HATPase_UhpB-NarQ-NarX-like"/>
    <property type="match status" value="1"/>
</dbReference>
<evidence type="ECO:0000256" key="3">
    <source>
        <dbReference type="ARBA" id="ARBA00022679"/>
    </source>
</evidence>
<keyword evidence="10" id="KW-1185">Reference proteome</keyword>
<dbReference type="Gene3D" id="1.20.5.1930">
    <property type="match status" value="1"/>
</dbReference>
<keyword evidence="4" id="KW-0418">Kinase</keyword>
<accession>A0ABT9G2P7</accession>
<dbReference type="SMART" id="SM00387">
    <property type="entry name" value="HATPase_c"/>
    <property type="match status" value="1"/>
</dbReference>
<dbReference type="PANTHER" id="PTHR24421">
    <property type="entry name" value="NITRATE/NITRITE SENSOR PROTEIN NARX-RELATED"/>
    <property type="match status" value="1"/>
</dbReference>
<feature type="transmembrane region" description="Helical" evidence="7">
    <location>
        <begin position="228"/>
        <end position="249"/>
    </location>
</feature>
<evidence type="ECO:0000259" key="8">
    <source>
        <dbReference type="SMART" id="SM00387"/>
    </source>
</evidence>
<evidence type="ECO:0000256" key="2">
    <source>
        <dbReference type="ARBA" id="ARBA00012438"/>
    </source>
</evidence>
<feature type="transmembrane region" description="Helical" evidence="7">
    <location>
        <begin position="318"/>
        <end position="337"/>
    </location>
</feature>
<keyword evidence="7" id="KW-1133">Transmembrane helix</keyword>
<dbReference type="GO" id="GO:0005524">
    <property type="term" value="F:ATP binding"/>
    <property type="evidence" value="ECO:0007669"/>
    <property type="project" value="UniProtKB-KW"/>
</dbReference>
<dbReference type="EC" id="2.7.13.3" evidence="2"/>
<feature type="transmembrane region" description="Helical" evidence="7">
    <location>
        <begin position="294"/>
        <end position="312"/>
    </location>
</feature>
<keyword evidence="9" id="KW-0547">Nucleotide-binding</keyword>
<feature type="transmembrane region" description="Helical" evidence="7">
    <location>
        <begin position="7"/>
        <end position="26"/>
    </location>
</feature>